<dbReference type="GeneID" id="129927425"/>
<evidence type="ECO:0000313" key="2">
    <source>
        <dbReference type="Proteomes" id="UP001165740"/>
    </source>
</evidence>
<name>A0A9W3AZ22_BIOGL</name>
<feature type="compositionally biased region" description="Basic residues" evidence="1">
    <location>
        <begin position="96"/>
        <end position="114"/>
    </location>
</feature>
<dbReference type="RefSeq" id="XP_055892475.1">
    <property type="nucleotide sequence ID" value="XM_056036500.1"/>
</dbReference>
<proteinExistence type="predicted"/>
<organism evidence="2 4">
    <name type="scientific">Biomphalaria glabrata</name>
    <name type="common">Bloodfluke planorb</name>
    <name type="synonym">Freshwater snail</name>
    <dbReference type="NCBI Taxonomy" id="6526"/>
    <lineage>
        <taxon>Eukaryota</taxon>
        <taxon>Metazoa</taxon>
        <taxon>Spiralia</taxon>
        <taxon>Lophotrochozoa</taxon>
        <taxon>Mollusca</taxon>
        <taxon>Gastropoda</taxon>
        <taxon>Heterobranchia</taxon>
        <taxon>Euthyneura</taxon>
        <taxon>Panpulmonata</taxon>
        <taxon>Hygrophila</taxon>
        <taxon>Lymnaeoidea</taxon>
        <taxon>Planorbidae</taxon>
        <taxon>Biomphalaria</taxon>
    </lineage>
</organism>
<evidence type="ECO:0000313" key="5">
    <source>
        <dbReference type="RefSeq" id="XP_055892475.1"/>
    </source>
</evidence>
<reference evidence="3 4" key="1">
    <citation type="submission" date="2025-04" db="UniProtKB">
        <authorList>
            <consortium name="RefSeq"/>
        </authorList>
    </citation>
    <scope>IDENTIFICATION</scope>
</reference>
<evidence type="ECO:0000256" key="1">
    <source>
        <dbReference type="SAM" id="MobiDB-lite"/>
    </source>
</evidence>
<sequence>MCRWGCEAFNSTFMCKWCGTRYCRECLKGEFTGAMKESTHCVKCNQKRCQGQKVETVLKEYMNKEEEKGGKRSSSSASSKRNKTSAKKGKSGSGKKSGKSKSGKKGGKKKKKKK</sequence>
<feature type="compositionally biased region" description="Basic and acidic residues" evidence="1">
    <location>
        <begin position="61"/>
        <end position="70"/>
    </location>
</feature>
<accession>A0A9W3AZ22</accession>
<feature type="region of interest" description="Disordered" evidence="1">
    <location>
        <begin position="61"/>
        <end position="114"/>
    </location>
</feature>
<gene>
    <name evidence="3 4 5" type="primary">LOC129927425</name>
</gene>
<protein>
    <submittedName>
        <fullName evidence="3 4">Uncharacterized protein LOC129927425</fullName>
    </submittedName>
</protein>
<keyword evidence="2" id="KW-1185">Reference proteome</keyword>
<dbReference type="AlphaFoldDB" id="A0A9W3AZ22"/>
<dbReference type="OMA" id="CNQKKCQ"/>
<feature type="compositionally biased region" description="Basic residues" evidence="1">
    <location>
        <begin position="80"/>
        <end position="90"/>
    </location>
</feature>
<dbReference type="Proteomes" id="UP001165740">
    <property type="component" value="Chromosome 7"/>
</dbReference>
<dbReference type="RefSeq" id="XP_055892473.1">
    <property type="nucleotide sequence ID" value="XM_056036498.1"/>
</dbReference>
<evidence type="ECO:0000313" key="4">
    <source>
        <dbReference type="RefSeq" id="XP_055892474.1"/>
    </source>
</evidence>
<dbReference type="RefSeq" id="XP_055892474.1">
    <property type="nucleotide sequence ID" value="XM_056036499.1"/>
</dbReference>
<evidence type="ECO:0000313" key="3">
    <source>
        <dbReference type="RefSeq" id="XP_055892473.1"/>
    </source>
</evidence>